<dbReference type="PANTHER" id="PTHR21143:SF121">
    <property type="entry name" value="GUSTATORY AND ODORANT RECEPTOR 21A"/>
    <property type="match status" value="1"/>
</dbReference>
<keyword evidence="5 8" id="KW-0472">Membrane</keyword>
<dbReference type="GO" id="GO:0030424">
    <property type="term" value="C:axon"/>
    <property type="evidence" value="ECO:0007669"/>
    <property type="project" value="TreeGrafter"/>
</dbReference>
<feature type="transmembrane region" description="Helical" evidence="8">
    <location>
        <begin position="181"/>
        <end position="203"/>
    </location>
</feature>
<evidence type="ECO:0000256" key="2">
    <source>
        <dbReference type="ARBA" id="ARBA00022475"/>
    </source>
</evidence>
<evidence type="ECO:0000256" key="4">
    <source>
        <dbReference type="ARBA" id="ARBA00022989"/>
    </source>
</evidence>
<dbReference type="GO" id="GO:0007165">
    <property type="term" value="P:signal transduction"/>
    <property type="evidence" value="ECO:0007669"/>
    <property type="project" value="UniProtKB-KW"/>
</dbReference>
<organism evidence="9">
    <name type="scientific">Halyomorpha halys</name>
    <name type="common">Brown marmorated stink bug</name>
    <name type="synonym">Pentatoma halys</name>
    <dbReference type="NCBI Taxonomy" id="286706"/>
    <lineage>
        <taxon>Eukaryota</taxon>
        <taxon>Metazoa</taxon>
        <taxon>Ecdysozoa</taxon>
        <taxon>Arthropoda</taxon>
        <taxon>Hexapoda</taxon>
        <taxon>Insecta</taxon>
        <taxon>Pterygota</taxon>
        <taxon>Neoptera</taxon>
        <taxon>Paraneoptera</taxon>
        <taxon>Hemiptera</taxon>
        <taxon>Heteroptera</taxon>
        <taxon>Panheteroptera</taxon>
        <taxon>Pentatomomorpha</taxon>
        <taxon>Pentatomoidea</taxon>
        <taxon>Pentatomidae</taxon>
        <taxon>Pentatominae</taxon>
        <taxon>Halyomorpha</taxon>
    </lineage>
</organism>
<feature type="transmembrane region" description="Helical" evidence="8">
    <location>
        <begin position="283"/>
        <end position="305"/>
    </location>
</feature>
<dbReference type="GO" id="GO:0005886">
    <property type="term" value="C:plasma membrane"/>
    <property type="evidence" value="ECO:0007669"/>
    <property type="project" value="UniProtKB-SubCell"/>
</dbReference>
<keyword evidence="3 8" id="KW-0812">Transmembrane</keyword>
<accession>A0A1P8P1M8</accession>
<dbReference type="AlphaFoldDB" id="A0A1P8P1M8"/>
<keyword evidence="7 8" id="KW-0807">Transducer</keyword>
<dbReference type="PANTHER" id="PTHR21143">
    <property type="entry name" value="INVERTEBRATE GUSTATORY RECEPTOR"/>
    <property type="match status" value="1"/>
</dbReference>
<feature type="transmembrane region" description="Helical" evidence="8">
    <location>
        <begin position="248"/>
        <end position="271"/>
    </location>
</feature>
<dbReference type="Pfam" id="PF08395">
    <property type="entry name" value="7tm_7"/>
    <property type="match status" value="1"/>
</dbReference>
<name>A0A1P8P1M8_HALHY</name>
<dbReference type="OrthoDB" id="6622878at2759"/>
<sequence length="395" mass="44694">MKQGSMSKAWITTSVSHNKPYKKVPVKKYFQEIKPLILLQRAFGKLPYSFNEEGFAPFKLLSFPVIYTIIFIVFQSTWTVYSLCIIIQEKIHKAPSYDVTLYWVSIGLFLLLNFTTPMTKWIDIRKFVHHVSSWQDFQNNHLDAELGANLSLTLMIASVLLLPIASVFVYCQSYLLTDLSLFVMVPYIFSFVETGVIIIHWGVVLYELRIASRTLLSKIIMDGCRQMSTYRRTWLELSKLVSGVGESLGHTGLVISIVLFTTFVLAMYALLSSLFEPAKTCNHVWGLLINAVLSLLCNLFLFNAAHRTTQEVGPDFSCKILASDLTHLSQVEMNEISLMVQTISANPPTVEYLGFVTVNRSLFVSLVSNAVTYLVVLIQFKASAPEKPVKEEVVQ</sequence>
<keyword evidence="4 8" id="KW-1133">Transmembrane helix</keyword>
<dbReference type="GO" id="GO:0030425">
    <property type="term" value="C:dendrite"/>
    <property type="evidence" value="ECO:0007669"/>
    <property type="project" value="TreeGrafter"/>
</dbReference>
<dbReference type="EMBL" id="KU315193">
    <property type="protein sequence ID" value="APX56326.1"/>
    <property type="molecule type" value="mRNA"/>
</dbReference>
<keyword evidence="6 8" id="KW-0675">Receptor</keyword>
<evidence type="ECO:0000256" key="1">
    <source>
        <dbReference type="ARBA" id="ARBA00004651"/>
    </source>
</evidence>
<feature type="transmembrane region" description="Helical" evidence="8">
    <location>
        <begin position="362"/>
        <end position="380"/>
    </location>
</feature>
<dbReference type="GO" id="GO:0043025">
    <property type="term" value="C:neuronal cell body"/>
    <property type="evidence" value="ECO:0007669"/>
    <property type="project" value="TreeGrafter"/>
</dbReference>
<evidence type="ECO:0000256" key="7">
    <source>
        <dbReference type="ARBA" id="ARBA00023224"/>
    </source>
</evidence>
<evidence type="ECO:0000256" key="3">
    <source>
        <dbReference type="ARBA" id="ARBA00022692"/>
    </source>
</evidence>
<feature type="transmembrane region" description="Helical" evidence="8">
    <location>
        <begin position="146"/>
        <end position="169"/>
    </location>
</feature>
<proteinExistence type="evidence at transcript level"/>
<comment type="subcellular location">
    <subcellularLocation>
        <location evidence="1 8">Cell membrane</location>
        <topology evidence="1 8">Multi-pass membrane protein</topology>
    </subcellularLocation>
</comment>
<reference evidence="9" key="1">
    <citation type="submission" date="2015-12" db="EMBL/GenBank/DDBJ databases">
        <title>Identification and expression profile of odorant-binding proteins in Halyomorpha halys (Hemiptera: Pentatomidae).</title>
        <authorList>
            <person name="Pires Paula D."/>
        </authorList>
    </citation>
    <scope>NUCLEOTIDE SEQUENCE</scope>
</reference>
<evidence type="ECO:0000256" key="5">
    <source>
        <dbReference type="ARBA" id="ARBA00023136"/>
    </source>
</evidence>
<dbReference type="GO" id="GO:0050909">
    <property type="term" value="P:sensory perception of taste"/>
    <property type="evidence" value="ECO:0007669"/>
    <property type="project" value="InterPro"/>
</dbReference>
<feature type="transmembrane region" description="Helical" evidence="8">
    <location>
        <begin position="65"/>
        <end position="87"/>
    </location>
</feature>
<evidence type="ECO:0000256" key="6">
    <source>
        <dbReference type="ARBA" id="ARBA00023170"/>
    </source>
</evidence>
<comment type="similarity">
    <text evidence="8">Belongs to the insect chemoreceptor superfamily. Gustatory receptor (GR) family.</text>
</comment>
<comment type="function">
    <text evidence="8">Gustatory receptor which mediates acceptance or avoidance behavior, depending on its substrates.</text>
</comment>
<protein>
    <recommendedName>
        <fullName evidence="8">Gustatory receptor</fullName>
    </recommendedName>
</protein>
<feature type="transmembrane region" description="Helical" evidence="8">
    <location>
        <begin position="99"/>
        <end position="116"/>
    </location>
</feature>
<evidence type="ECO:0000313" key="9">
    <source>
        <dbReference type="EMBL" id="APX56326.1"/>
    </source>
</evidence>
<evidence type="ECO:0000256" key="8">
    <source>
        <dbReference type="RuleBase" id="RU363108"/>
    </source>
</evidence>
<dbReference type="InterPro" id="IPR013604">
    <property type="entry name" value="7TM_chemorcpt"/>
</dbReference>
<keyword evidence="2 8" id="KW-1003">Cell membrane</keyword>